<organism evidence="2 3">
    <name type="scientific">Fusarium flagelliforme</name>
    <dbReference type="NCBI Taxonomy" id="2675880"/>
    <lineage>
        <taxon>Eukaryota</taxon>
        <taxon>Fungi</taxon>
        <taxon>Dikarya</taxon>
        <taxon>Ascomycota</taxon>
        <taxon>Pezizomycotina</taxon>
        <taxon>Sordariomycetes</taxon>
        <taxon>Hypocreomycetidae</taxon>
        <taxon>Hypocreales</taxon>
        <taxon>Nectriaceae</taxon>
        <taxon>Fusarium</taxon>
        <taxon>Fusarium incarnatum-equiseti species complex</taxon>
    </lineage>
</organism>
<dbReference type="AlphaFoldDB" id="A0A395N3F7"/>
<evidence type="ECO:0000313" key="2">
    <source>
        <dbReference type="EMBL" id="RFN54668.1"/>
    </source>
</evidence>
<protein>
    <submittedName>
        <fullName evidence="2">Uncharacterized protein</fullName>
    </submittedName>
</protein>
<accession>A0A395N3F7</accession>
<reference evidence="2 3" key="1">
    <citation type="journal article" date="2018" name="PLoS Pathog.">
        <title>Evolution of structural diversity of trichothecenes, a family of toxins produced by plant pathogenic and entomopathogenic fungi.</title>
        <authorList>
            <person name="Proctor R.H."/>
            <person name="McCormick S.P."/>
            <person name="Kim H.S."/>
            <person name="Cardoza R.E."/>
            <person name="Stanley A.M."/>
            <person name="Lindo L."/>
            <person name="Kelly A."/>
            <person name="Brown D.W."/>
            <person name="Lee T."/>
            <person name="Vaughan M.M."/>
            <person name="Alexander N.J."/>
            <person name="Busman M."/>
            <person name="Gutierrez S."/>
        </authorList>
    </citation>
    <scope>NUCLEOTIDE SEQUENCE [LARGE SCALE GENOMIC DNA]</scope>
    <source>
        <strain evidence="2 3">NRRL 13405</strain>
    </source>
</reference>
<dbReference type="EMBL" id="PXXK01000021">
    <property type="protein sequence ID" value="RFN54668.1"/>
    <property type="molecule type" value="Genomic_DNA"/>
</dbReference>
<evidence type="ECO:0000256" key="1">
    <source>
        <dbReference type="SAM" id="MobiDB-lite"/>
    </source>
</evidence>
<gene>
    <name evidence="2" type="ORF">FIE12Z_1013</name>
</gene>
<evidence type="ECO:0000313" key="3">
    <source>
        <dbReference type="Proteomes" id="UP000265631"/>
    </source>
</evidence>
<dbReference type="Proteomes" id="UP000265631">
    <property type="component" value="Unassembled WGS sequence"/>
</dbReference>
<proteinExistence type="predicted"/>
<keyword evidence="3" id="KW-1185">Reference proteome</keyword>
<feature type="compositionally biased region" description="Basic and acidic residues" evidence="1">
    <location>
        <begin position="61"/>
        <end position="71"/>
    </location>
</feature>
<name>A0A395N3F7_9HYPO</name>
<feature type="region of interest" description="Disordered" evidence="1">
    <location>
        <begin position="61"/>
        <end position="80"/>
    </location>
</feature>
<sequence>MCRSEITFTKCACGKTWNRVAQMHFCWEASGKSDAFCTEGVKYSEQSQPGECEECRKAREEKELEDKKEEPGAPPKRRKSVTFKEDVKRYRLTIQGALFEVL</sequence>
<comment type="caution">
    <text evidence="2">The sequence shown here is derived from an EMBL/GenBank/DDBJ whole genome shotgun (WGS) entry which is preliminary data.</text>
</comment>